<name>A0A7C4GCU1_UNCW3</name>
<dbReference type="CDD" id="cd04301">
    <property type="entry name" value="NAT_SF"/>
    <property type="match status" value="1"/>
</dbReference>
<gene>
    <name evidence="2" type="ORF">ENS41_00985</name>
</gene>
<comment type="caution">
    <text evidence="2">The sequence shown here is derived from an EMBL/GenBank/DDBJ whole genome shotgun (WGS) entry which is preliminary data.</text>
</comment>
<dbReference type="InterPro" id="IPR016181">
    <property type="entry name" value="Acyl_CoA_acyltransferase"/>
</dbReference>
<feature type="domain" description="N-acetyltransferase" evidence="1">
    <location>
        <begin position="5"/>
        <end position="185"/>
    </location>
</feature>
<dbReference type="GO" id="GO:0016747">
    <property type="term" value="F:acyltransferase activity, transferring groups other than amino-acyl groups"/>
    <property type="evidence" value="ECO:0007669"/>
    <property type="project" value="InterPro"/>
</dbReference>
<proteinExistence type="predicted"/>
<dbReference type="EMBL" id="DSUT01000016">
    <property type="protein sequence ID" value="HGK27517.1"/>
    <property type="molecule type" value="Genomic_DNA"/>
</dbReference>
<sequence>MIPGLLIRPATPNDNGEILRLTQQLTIPARVPLVIDRAPDFTAFDRTAGAGFDIIVAEIHGRLVGLLETRYLRLVLGNEPIWAAYFALAGVEPSQRGRGIYLELITEAERLARAADARIGLTLVNDRNQRQFGFLTQRFGVAVPARHITVSSYLVGPRYPTPAGFSCEPAPDSELTAVVDLLRRCHGEHIISHNVTAETLTRPGLLRLLVARSRTGRVCACLGICDQRGLRRTIVRRYPRRENLLRRVVNATRSLTGIAALPAPGGELRILHAIYAAAEPGHEHAFAALLRHACNRLRGYGHHLLVVGLPDGDRLGSCLRGLLRISGGVVPLLFLPEELDQQLGAEAPSVRFEYALA</sequence>
<dbReference type="Gene3D" id="3.40.630.30">
    <property type="match status" value="1"/>
</dbReference>
<evidence type="ECO:0000259" key="1">
    <source>
        <dbReference type="PROSITE" id="PS51186"/>
    </source>
</evidence>
<keyword evidence="2" id="KW-0808">Transferase</keyword>
<reference evidence="2" key="1">
    <citation type="journal article" date="2020" name="mSystems">
        <title>Genome- and Community-Level Interaction Insights into Carbon Utilization and Element Cycling Functions of Hydrothermarchaeota in Hydrothermal Sediment.</title>
        <authorList>
            <person name="Zhou Z."/>
            <person name="Liu Y."/>
            <person name="Xu W."/>
            <person name="Pan J."/>
            <person name="Luo Z.H."/>
            <person name="Li M."/>
        </authorList>
    </citation>
    <scope>NUCLEOTIDE SEQUENCE [LARGE SCALE GENOMIC DNA]</scope>
    <source>
        <strain evidence="2">SpSt-488</strain>
    </source>
</reference>
<dbReference type="AlphaFoldDB" id="A0A7C4GCU1"/>
<organism evidence="2">
    <name type="scientific">candidate division WOR-3 bacterium</name>
    <dbReference type="NCBI Taxonomy" id="2052148"/>
    <lineage>
        <taxon>Bacteria</taxon>
        <taxon>Bacteria division WOR-3</taxon>
    </lineage>
</organism>
<dbReference type="InterPro" id="IPR000182">
    <property type="entry name" value="GNAT_dom"/>
</dbReference>
<dbReference type="SUPFAM" id="SSF55729">
    <property type="entry name" value="Acyl-CoA N-acyltransferases (Nat)"/>
    <property type="match status" value="1"/>
</dbReference>
<evidence type="ECO:0000313" key="2">
    <source>
        <dbReference type="EMBL" id="HGK27517.1"/>
    </source>
</evidence>
<dbReference type="PROSITE" id="PS51186">
    <property type="entry name" value="GNAT"/>
    <property type="match status" value="1"/>
</dbReference>
<accession>A0A7C4GCU1</accession>
<protein>
    <submittedName>
        <fullName evidence="2">N-acetyltransferase</fullName>
    </submittedName>
</protein>